<reference evidence="4 5" key="1">
    <citation type="submission" date="2018-07" db="EMBL/GenBank/DDBJ databases">
        <title>Genomic Encyclopedia of Type Strains, Phase IV (KMG-IV): sequencing the most valuable type-strain genomes for metagenomic binning, comparative biology and taxonomic classification.</title>
        <authorList>
            <person name="Goeker M."/>
        </authorList>
    </citation>
    <scope>NUCLEOTIDE SEQUENCE [LARGE SCALE GENOMIC DNA]</scope>
    <source>
        <strain evidence="4 5">DSM 25281</strain>
    </source>
</reference>
<comment type="caution">
    <text evidence="4">The sequence shown here is derived from an EMBL/GenBank/DDBJ whole genome shotgun (WGS) entry which is preliminary data.</text>
</comment>
<sequence length="258" mass="28715">MIQVTYPIIEGAEEFFFRGSETGILICHGFVGTPQSVRQIAEKIHKSTGCTIFAPRLKGHGTCETDLSLCSHQDWFENLVQSYHHLKKYCSRIYVIGQSMGGTLALKLASSGYDIAGIITINAAVQIPGYDCYREAGCSGFIQEGSPDINQPIEDEITYSRVPLSAVQELLQLIDSTKERLRKVICPALLIKSIHDHVVPHEATDLIYHSISSLNKSIITLEKSFHVATMDCELKKIIASIKRFISDTEKNLSIERIS</sequence>
<evidence type="ECO:0000256" key="1">
    <source>
        <dbReference type="PIRSR" id="PIRSR017388-1"/>
    </source>
</evidence>
<evidence type="ECO:0000259" key="3">
    <source>
        <dbReference type="Pfam" id="PF12146"/>
    </source>
</evidence>
<dbReference type="PIRSF" id="PIRSF017388">
    <property type="entry name" value="Esterase_lipase"/>
    <property type="match status" value="1"/>
</dbReference>
<dbReference type="InterPro" id="IPR051044">
    <property type="entry name" value="MAG_DAG_Lipase"/>
</dbReference>
<protein>
    <submittedName>
        <fullName evidence="4">Carboxylesterase</fullName>
    </submittedName>
</protein>
<dbReference type="InterPro" id="IPR022742">
    <property type="entry name" value="Hydrolase_4"/>
</dbReference>
<organism evidence="4 5">
    <name type="scientific">Falsibacillus pallidus</name>
    <dbReference type="NCBI Taxonomy" id="493781"/>
    <lineage>
        <taxon>Bacteria</taxon>
        <taxon>Bacillati</taxon>
        <taxon>Bacillota</taxon>
        <taxon>Bacilli</taxon>
        <taxon>Bacillales</taxon>
        <taxon>Bacillaceae</taxon>
        <taxon>Falsibacillus</taxon>
    </lineage>
</organism>
<feature type="domain" description="Serine aminopeptidase S33" evidence="3">
    <location>
        <begin position="153"/>
        <end position="231"/>
    </location>
</feature>
<accession>A0A370GTQ5</accession>
<feature type="active site" description="Nucleophile" evidence="1">
    <location>
        <position position="99"/>
    </location>
</feature>
<feature type="active site" description="Charge relay system" evidence="1">
    <location>
        <position position="196"/>
    </location>
</feature>
<name>A0A370GTQ5_9BACI</name>
<dbReference type="RefSeq" id="WP_245948393.1">
    <property type="nucleotide sequence ID" value="NZ_QQAY01000002.1"/>
</dbReference>
<dbReference type="EMBL" id="QQAY01000002">
    <property type="protein sequence ID" value="RDI45924.1"/>
    <property type="molecule type" value="Genomic_DNA"/>
</dbReference>
<feature type="domain" description="Serine aminopeptidase S33" evidence="3">
    <location>
        <begin position="24"/>
        <end position="129"/>
    </location>
</feature>
<feature type="binding site" evidence="2">
    <location>
        <position position="30"/>
    </location>
    <ligand>
        <name>substrate</name>
    </ligand>
</feature>
<dbReference type="Gene3D" id="3.40.50.1820">
    <property type="entry name" value="alpha/beta hydrolase"/>
    <property type="match status" value="1"/>
</dbReference>
<proteinExistence type="predicted"/>
<keyword evidence="5" id="KW-1185">Reference proteome</keyword>
<dbReference type="InterPro" id="IPR012354">
    <property type="entry name" value="Esterase_lipase"/>
</dbReference>
<feature type="active site" description="Charge relay system" evidence="1">
    <location>
        <position position="226"/>
    </location>
</feature>
<dbReference type="Proteomes" id="UP000255326">
    <property type="component" value="Unassembled WGS sequence"/>
</dbReference>
<dbReference type="InterPro" id="IPR029058">
    <property type="entry name" value="AB_hydrolase_fold"/>
</dbReference>
<dbReference type="SUPFAM" id="SSF53474">
    <property type="entry name" value="alpha/beta-Hydrolases"/>
    <property type="match status" value="1"/>
</dbReference>
<gene>
    <name evidence="4" type="ORF">DFR59_102561</name>
</gene>
<feature type="binding site" evidence="2">
    <location>
        <position position="100"/>
    </location>
    <ligand>
        <name>substrate</name>
    </ligand>
</feature>
<dbReference type="AlphaFoldDB" id="A0A370GTQ5"/>
<evidence type="ECO:0000256" key="2">
    <source>
        <dbReference type="PIRSR" id="PIRSR017388-2"/>
    </source>
</evidence>
<dbReference type="GO" id="GO:0052689">
    <property type="term" value="F:carboxylic ester hydrolase activity"/>
    <property type="evidence" value="ECO:0007669"/>
    <property type="project" value="InterPro"/>
</dbReference>
<evidence type="ECO:0000313" key="4">
    <source>
        <dbReference type="EMBL" id="RDI45924.1"/>
    </source>
</evidence>
<evidence type="ECO:0000313" key="5">
    <source>
        <dbReference type="Proteomes" id="UP000255326"/>
    </source>
</evidence>
<dbReference type="PANTHER" id="PTHR11614">
    <property type="entry name" value="PHOSPHOLIPASE-RELATED"/>
    <property type="match status" value="1"/>
</dbReference>
<dbReference type="Pfam" id="PF12146">
    <property type="entry name" value="Hydrolase_4"/>
    <property type="match status" value="2"/>
</dbReference>